<proteinExistence type="predicted"/>
<dbReference type="Proteomes" id="UP001233999">
    <property type="component" value="Unassembled WGS sequence"/>
</dbReference>
<reference evidence="2" key="2">
    <citation type="submission" date="2023-05" db="EMBL/GenBank/DDBJ databases">
        <authorList>
            <person name="Fouks B."/>
        </authorList>
    </citation>
    <scope>NUCLEOTIDE SEQUENCE</scope>
    <source>
        <strain evidence="2">Stay&amp;Tobe</strain>
        <tissue evidence="2">Testes</tissue>
    </source>
</reference>
<keyword evidence="1" id="KW-0472">Membrane</keyword>
<keyword evidence="1" id="KW-0812">Transmembrane</keyword>
<name>A0AAD8E7T4_DIPPU</name>
<evidence type="ECO:0000313" key="2">
    <source>
        <dbReference type="EMBL" id="KAJ9580348.1"/>
    </source>
</evidence>
<keyword evidence="1" id="KW-1133">Transmembrane helix</keyword>
<evidence type="ECO:0000256" key="1">
    <source>
        <dbReference type="SAM" id="Phobius"/>
    </source>
</evidence>
<organism evidence="2 3">
    <name type="scientific">Diploptera punctata</name>
    <name type="common">Pacific beetle cockroach</name>
    <dbReference type="NCBI Taxonomy" id="6984"/>
    <lineage>
        <taxon>Eukaryota</taxon>
        <taxon>Metazoa</taxon>
        <taxon>Ecdysozoa</taxon>
        <taxon>Arthropoda</taxon>
        <taxon>Hexapoda</taxon>
        <taxon>Insecta</taxon>
        <taxon>Pterygota</taxon>
        <taxon>Neoptera</taxon>
        <taxon>Polyneoptera</taxon>
        <taxon>Dictyoptera</taxon>
        <taxon>Blattodea</taxon>
        <taxon>Blaberoidea</taxon>
        <taxon>Blaberidae</taxon>
        <taxon>Diplopterinae</taxon>
        <taxon>Diploptera</taxon>
    </lineage>
</organism>
<keyword evidence="3" id="KW-1185">Reference proteome</keyword>
<feature type="non-terminal residue" evidence="2">
    <location>
        <position position="1"/>
    </location>
</feature>
<sequence length="66" mass="7719">MGNGLCITQNHLSTWIRTRSLFIIYVDDYIHGDLNINRFIFLVLLFVISIIILIESELFTNMIAFL</sequence>
<dbReference type="EMBL" id="JASPKZ010008345">
    <property type="protein sequence ID" value="KAJ9580348.1"/>
    <property type="molecule type" value="Genomic_DNA"/>
</dbReference>
<protein>
    <submittedName>
        <fullName evidence="2">Uncharacterized protein</fullName>
    </submittedName>
</protein>
<gene>
    <name evidence="2" type="ORF">L9F63_003983</name>
</gene>
<accession>A0AAD8E7T4</accession>
<comment type="caution">
    <text evidence="2">The sequence shown here is derived from an EMBL/GenBank/DDBJ whole genome shotgun (WGS) entry which is preliminary data.</text>
</comment>
<dbReference type="AlphaFoldDB" id="A0AAD8E7T4"/>
<feature type="transmembrane region" description="Helical" evidence="1">
    <location>
        <begin position="36"/>
        <end position="54"/>
    </location>
</feature>
<reference evidence="2" key="1">
    <citation type="journal article" date="2023" name="IScience">
        <title>Live-bearing cockroach genome reveals convergent evolutionary mechanisms linked to viviparity in insects and beyond.</title>
        <authorList>
            <person name="Fouks B."/>
            <person name="Harrison M.C."/>
            <person name="Mikhailova A.A."/>
            <person name="Marchal E."/>
            <person name="English S."/>
            <person name="Carruthers M."/>
            <person name="Jennings E.C."/>
            <person name="Chiamaka E.L."/>
            <person name="Frigard R.A."/>
            <person name="Pippel M."/>
            <person name="Attardo G.M."/>
            <person name="Benoit J.B."/>
            <person name="Bornberg-Bauer E."/>
            <person name="Tobe S.S."/>
        </authorList>
    </citation>
    <scope>NUCLEOTIDE SEQUENCE</scope>
    <source>
        <strain evidence="2">Stay&amp;Tobe</strain>
    </source>
</reference>
<evidence type="ECO:0000313" key="3">
    <source>
        <dbReference type="Proteomes" id="UP001233999"/>
    </source>
</evidence>